<sequence length="393" mass="42446">MALVWLLTAIIVVPLNHLIPASDWLLIHLILLGALTHSAMVWSEYFAHTLLKTRATPHEERAQDQRIGVLGVGALLVLIGFPADQWLIVLAGALFVAAAMTWHIAHLLTKFRAALPGRFRIVVRYYVTAACLLPIGATFGVVLAFGVNDEWRGRLMITHMVFNLLGWIGLTVIGTLLTFWPTMIRARMDPHAEKYARQTYPLFLLGIAVMSAGALSGIQELSLAGLAVYAVGLVWWGRSLVAPLKQKGLVEFAPTSVGASMLWSAVGLVWVGYLLATSASWPEVTDKLPAVAAVFVVGFSLQLLLGALSYLIPMLVGRGPAMTRAAQGPLNAGAAFRIIVPNVALLVWLLPVPDMVRHAMIALALITFASFIPALIAAIRAALAAKEKSHERG</sequence>
<keyword evidence="1" id="KW-0812">Transmembrane</keyword>
<feature type="transmembrane region" description="Helical" evidence="1">
    <location>
        <begin position="89"/>
        <end position="109"/>
    </location>
</feature>
<feature type="transmembrane region" description="Helical" evidence="1">
    <location>
        <begin position="224"/>
        <end position="244"/>
    </location>
</feature>
<organism evidence="2 3">
    <name type="scientific">Trueperella abortisuis</name>
    <dbReference type="NCBI Taxonomy" id="445930"/>
    <lineage>
        <taxon>Bacteria</taxon>
        <taxon>Bacillati</taxon>
        <taxon>Actinomycetota</taxon>
        <taxon>Actinomycetes</taxon>
        <taxon>Actinomycetales</taxon>
        <taxon>Actinomycetaceae</taxon>
        <taxon>Trueperella</taxon>
    </lineage>
</organism>
<feature type="transmembrane region" description="Helical" evidence="1">
    <location>
        <begin position="121"/>
        <end position="145"/>
    </location>
</feature>
<feature type="transmembrane region" description="Helical" evidence="1">
    <location>
        <begin position="157"/>
        <end position="180"/>
    </location>
</feature>
<keyword evidence="1" id="KW-0472">Membrane</keyword>
<feature type="transmembrane region" description="Helical" evidence="1">
    <location>
        <begin position="334"/>
        <end position="353"/>
    </location>
</feature>
<reference evidence="2 3" key="1">
    <citation type="submission" date="2023-07" db="EMBL/GenBank/DDBJ databases">
        <title>Sequencing the genomes of 1000 actinobacteria strains.</title>
        <authorList>
            <person name="Klenk H.-P."/>
        </authorList>
    </citation>
    <scope>NUCLEOTIDE SEQUENCE [LARGE SCALE GENOMIC DNA]</scope>
    <source>
        <strain evidence="2 3">DSM 19515</strain>
    </source>
</reference>
<feature type="transmembrane region" description="Helical" evidence="1">
    <location>
        <begin position="67"/>
        <end position="83"/>
    </location>
</feature>
<dbReference type="RefSeq" id="WP_307634213.1">
    <property type="nucleotide sequence ID" value="NZ_JAUSQL010000001.1"/>
</dbReference>
<accession>A0ABT9PHR6</accession>
<gene>
    <name evidence="2" type="ORF">J2S45_000164</name>
</gene>
<feature type="transmembrane region" description="Helical" evidence="1">
    <location>
        <begin position="288"/>
        <end position="313"/>
    </location>
</feature>
<proteinExistence type="predicted"/>
<evidence type="ECO:0000313" key="2">
    <source>
        <dbReference type="EMBL" id="MDP9831485.1"/>
    </source>
</evidence>
<feature type="transmembrane region" description="Helical" evidence="1">
    <location>
        <begin position="359"/>
        <end position="383"/>
    </location>
</feature>
<dbReference type="Proteomes" id="UP001230145">
    <property type="component" value="Unassembled WGS sequence"/>
</dbReference>
<feature type="transmembrane region" description="Helical" evidence="1">
    <location>
        <begin position="256"/>
        <end position="276"/>
    </location>
</feature>
<protein>
    <submittedName>
        <fullName evidence="2">Uncharacterized protein</fullName>
    </submittedName>
</protein>
<keyword evidence="1" id="KW-1133">Transmembrane helix</keyword>
<keyword evidence="3" id="KW-1185">Reference proteome</keyword>
<dbReference type="EMBL" id="JAUSQL010000001">
    <property type="protein sequence ID" value="MDP9831485.1"/>
    <property type="molecule type" value="Genomic_DNA"/>
</dbReference>
<evidence type="ECO:0000256" key="1">
    <source>
        <dbReference type="SAM" id="Phobius"/>
    </source>
</evidence>
<comment type="caution">
    <text evidence="2">The sequence shown here is derived from an EMBL/GenBank/DDBJ whole genome shotgun (WGS) entry which is preliminary data.</text>
</comment>
<evidence type="ECO:0000313" key="3">
    <source>
        <dbReference type="Proteomes" id="UP001230145"/>
    </source>
</evidence>
<name>A0ABT9PHR6_9ACTO</name>
<feature type="transmembrane region" description="Helical" evidence="1">
    <location>
        <begin position="28"/>
        <end position="47"/>
    </location>
</feature>
<feature type="transmembrane region" description="Helical" evidence="1">
    <location>
        <begin position="200"/>
        <end position="218"/>
    </location>
</feature>